<dbReference type="InterPro" id="IPR000971">
    <property type="entry name" value="Globin"/>
</dbReference>
<keyword evidence="5" id="KW-0408">Iron</keyword>
<evidence type="ECO:0000256" key="3">
    <source>
        <dbReference type="ARBA" id="ARBA00022621"/>
    </source>
</evidence>
<dbReference type="AlphaFoldDB" id="A0A8S4PN06"/>
<sequence length="279" mass="32130">MASLLSCCRISNRQNMSCPVTGLIPREKNSIRASWALVMKDSQLNGRLLLKKLFIVHPDTQQYFRFRNVSVDNLDEDAIFQSHASKVVCAVDAIVNGLDKSDDIVDILLKTGQDHAGRGVQPYNYTEFKAVMECFLVERLGTLLTDFDRRCWEKLLDFIVQGILTGHKMAFRDNNNERRLSIPLFYQGSDDVQECRSSIPLSYQGSHDEQEHRLSIPLFYRGSDDVQERRLSIPLFYQGSDDVQECRLSIPLSYHGSHDEQEQRLRMSFEYPTILSRLS</sequence>
<keyword evidence="3 6" id="KW-0561">Oxygen transport</keyword>
<evidence type="ECO:0000256" key="4">
    <source>
        <dbReference type="ARBA" id="ARBA00022723"/>
    </source>
</evidence>
<feature type="domain" description="Globin" evidence="7">
    <location>
        <begin position="22"/>
        <end position="168"/>
    </location>
</feature>
<keyword evidence="9" id="KW-1185">Reference proteome</keyword>
<proteinExistence type="inferred from homology"/>
<dbReference type="Proteomes" id="UP000749559">
    <property type="component" value="Unassembled WGS sequence"/>
</dbReference>
<comment type="similarity">
    <text evidence="6">Belongs to the globin family.</text>
</comment>
<keyword evidence="4" id="KW-0479">Metal-binding</keyword>
<dbReference type="SUPFAM" id="SSF46458">
    <property type="entry name" value="Globin-like"/>
    <property type="match status" value="1"/>
</dbReference>
<evidence type="ECO:0000256" key="6">
    <source>
        <dbReference type="RuleBase" id="RU000356"/>
    </source>
</evidence>
<keyword evidence="1 6" id="KW-0813">Transport</keyword>
<name>A0A8S4PN06_OWEFU</name>
<evidence type="ECO:0000313" key="8">
    <source>
        <dbReference type="EMBL" id="CAH1795735.1"/>
    </source>
</evidence>
<dbReference type="CDD" id="cd01040">
    <property type="entry name" value="Mb-like"/>
    <property type="match status" value="1"/>
</dbReference>
<dbReference type="GO" id="GO:0005344">
    <property type="term" value="F:oxygen carrier activity"/>
    <property type="evidence" value="ECO:0007669"/>
    <property type="project" value="UniProtKB-KW"/>
</dbReference>
<dbReference type="PROSITE" id="PS01033">
    <property type="entry name" value="GLOBIN"/>
    <property type="match status" value="1"/>
</dbReference>
<dbReference type="InterPro" id="IPR009050">
    <property type="entry name" value="Globin-like_sf"/>
</dbReference>
<evidence type="ECO:0000256" key="1">
    <source>
        <dbReference type="ARBA" id="ARBA00022448"/>
    </source>
</evidence>
<evidence type="ECO:0000259" key="7">
    <source>
        <dbReference type="PROSITE" id="PS01033"/>
    </source>
</evidence>
<dbReference type="OrthoDB" id="436496at2759"/>
<dbReference type="GO" id="GO:0020037">
    <property type="term" value="F:heme binding"/>
    <property type="evidence" value="ECO:0007669"/>
    <property type="project" value="InterPro"/>
</dbReference>
<evidence type="ECO:0000256" key="5">
    <source>
        <dbReference type="ARBA" id="ARBA00023004"/>
    </source>
</evidence>
<dbReference type="PANTHER" id="PTHR47217">
    <property type="entry name" value="GLOBIN-LIKE PROTEIN"/>
    <property type="match status" value="1"/>
</dbReference>
<dbReference type="Gene3D" id="1.10.490.10">
    <property type="entry name" value="Globins"/>
    <property type="match status" value="1"/>
</dbReference>
<dbReference type="PANTHER" id="PTHR47217:SF1">
    <property type="entry name" value="GLOBIN-LIKE PROTEIN"/>
    <property type="match status" value="1"/>
</dbReference>
<evidence type="ECO:0000313" key="9">
    <source>
        <dbReference type="Proteomes" id="UP000749559"/>
    </source>
</evidence>
<dbReference type="SMR" id="A0A8S4PN06"/>
<evidence type="ECO:0000256" key="2">
    <source>
        <dbReference type="ARBA" id="ARBA00022617"/>
    </source>
</evidence>
<reference evidence="8" key="1">
    <citation type="submission" date="2022-03" db="EMBL/GenBank/DDBJ databases">
        <authorList>
            <person name="Martin C."/>
        </authorList>
    </citation>
    <scope>NUCLEOTIDE SEQUENCE</scope>
</reference>
<dbReference type="GO" id="GO:0019825">
    <property type="term" value="F:oxygen binding"/>
    <property type="evidence" value="ECO:0007669"/>
    <property type="project" value="InterPro"/>
</dbReference>
<accession>A0A8S4PN06</accession>
<dbReference type="InterPro" id="IPR012292">
    <property type="entry name" value="Globin/Proto"/>
</dbReference>
<dbReference type="GO" id="GO:0046872">
    <property type="term" value="F:metal ion binding"/>
    <property type="evidence" value="ECO:0007669"/>
    <property type="project" value="UniProtKB-KW"/>
</dbReference>
<protein>
    <recommendedName>
        <fullName evidence="7">Globin domain-containing protein</fullName>
    </recommendedName>
</protein>
<gene>
    <name evidence="8" type="ORF">OFUS_LOCUS20231</name>
</gene>
<organism evidence="8 9">
    <name type="scientific">Owenia fusiformis</name>
    <name type="common">Polychaete worm</name>
    <dbReference type="NCBI Taxonomy" id="6347"/>
    <lineage>
        <taxon>Eukaryota</taxon>
        <taxon>Metazoa</taxon>
        <taxon>Spiralia</taxon>
        <taxon>Lophotrochozoa</taxon>
        <taxon>Annelida</taxon>
        <taxon>Polychaeta</taxon>
        <taxon>Sedentaria</taxon>
        <taxon>Canalipalpata</taxon>
        <taxon>Sabellida</taxon>
        <taxon>Oweniida</taxon>
        <taxon>Oweniidae</taxon>
        <taxon>Owenia</taxon>
    </lineage>
</organism>
<dbReference type="Pfam" id="PF00042">
    <property type="entry name" value="Globin"/>
    <property type="match status" value="1"/>
</dbReference>
<dbReference type="InterPro" id="IPR044399">
    <property type="entry name" value="Mb-like_M"/>
</dbReference>
<comment type="caution">
    <text evidence="8">The sequence shown here is derived from an EMBL/GenBank/DDBJ whole genome shotgun (WGS) entry which is preliminary data.</text>
</comment>
<dbReference type="EMBL" id="CAIIXF020000009">
    <property type="protein sequence ID" value="CAH1795735.1"/>
    <property type="molecule type" value="Genomic_DNA"/>
</dbReference>
<keyword evidence="2 6" id="KW-0349">Heme</keyword>